<dbReference type="EMBL" id="BBNU01000004">
    <property type="protein sequence ID" value="GAL78836.1"/>
    <property type="molecule type" value="Genomic_DNA"/>
</dbReference>
<keyword evidence="2" id="KW-0547">Nucleotide-binding</keyword>
<dbReference type="InterPro" id="IPR027417">
    <property type="entry name" value="P-loop_NTPase"/>
</dbReference>
<sequence length="89" mass="10389">MVKLLLEPVNLLILDEPTNHLDLKSKDVLKEALQDFDGTLILVSHDRDFLQGLSNKVFEFKEKRVIEHFETIDDFLVRNRIESLKAIDL</sequence>
<dbReference type="PANTHER" id="PTHR42855">
    <property type="entry name" value="ABC TRANSPORTER ATP-BINDING SUBUNIT"/>
    <property type="match status" value="1"/>
</dbReference>
<accession>A0A090WP95</accession>
<reference evidence="3 4" key="1">
    <citation type="journal article" date="2014" name="Genome Announc.">
        <title>Draft Genome Sequences of Marine Flavobacterium Algibacter lectus Strains SS8 and NR4.</title>
        <authorList>
            <person name="Takatani N."/>
            <person name="Nakanishi M."/>
            <person name="Meirelles P."/>
            <person name="Mino S."/>
            <person name="Suda W."/>
            <person name="Oshima K."/>
            <person name="Hattori M."/>
            <person name="Ohkuma M."/>
            <person name="Hosokawa M."/>
            <person name="Miyashita K."/>
            <person name="Thompson F.L."/>
            <person name="Niwa A."/>
            <person name="Sawabe T."/>
            <person name="Sawabe T."/>
        </authorList>
    </citation>
    <scope>NUCLEOTIDE SEQUENCE [LARGE SCALE GENOMIC DNA]</scope>
    <source>
        <strain evidence="2">JCM 19274</strain>
        <strain evidence="1 4">JCM 19300</strain>
        <strain evidence="3">JCM19274</strain>
    </source>
</reference>
<dbReference type="Gene3D" id="3.40.50.300">
    <property type="entry name" value="P-loop containing nucleotide triphosphate hydrolases"/>
    <property type="match status" value="1"/>
</dbReference>
<dbReference type="GO" id="GO:0005524">
    <property type="term" value="F:ATP binding"/>
    <property type="evidence" value="ECO:0007669"/>
    <property type="project" value="UniProtKB-KW"/>
</dbReference>
<evidence type="ECO:0000313" key="4">
    <source>
        <dbReference type="Proteomes" id="UP000029644"/>
    </source>
</evidence>
<proteinExistence type="predicted"/>
<protein>
    <submittedName>
        <fullName evidence="2">ABC transporter ATP-binding protein</fullName>
    </submittedName>
</protein>
<comment type="caution">
    <text evidence="2">The sequence shown here is derived from an EMBL/GenBank/DDBJ whole genome shotgun (WGS) entry which is preliminary data.</text>
</comment>
<dbReference type="Proteomes" id="UP000029644">
    <property type="component" value="Unassembled WGS sequence"/>
</dbReference>
<evidence type="ECO:0000313" key="2">
    <source>
        <dbReference type="EMBL" id="GAL78836.1"/>
    </source>
</evidence>
<gene>
    <name evidence="2" type="ORF">JCM19274_3394</name>
    <name evidence="1" type="ORF">JCM19300_3878</name>
</gene>
<dbReference type="AlphaFoldDB" id="A0A090WP95"/>
<organism evidence="2 3">
    <name type="scientific">Algibacter lectus</name>
    <dbReference type="NCBI Taxonomy" id="221126"/>
    <lineage>
        <taxon>Bacteria</taxon>
        <taxon>Pseudomonadati</taxon>
        <taxon>Bacteroidota</taxon>
        <taxon>Flavobacteriia</taxon>
        <taxon>Flavobacteriales</taxon>
        <taxon>Flavobacteriaceae</taxon>
        <taxon>Algibacter</taxon>
    </lineage>
</organism>
<evidence type="ECO:0000313" key="1">
    <source>
        <dbReference type="EMBL" id="GAL60940.1"/>
    </source>
</evidence>
<dbReference type="SUPFAM" id="SSF52540">
    <property type="entry name" value="P-loop containing nucleoside triphosphate hydrolases"/>
    <property type="match status" value="1"/>
</dbReference>
<keyword evidence="2" id="KW-0067">ATP-binding</keyword>
<dbReference type="EMBL" id="BBNQ01000001">
    <property type="protein sequence ID" value="GAL60940.1"/>
    <property type="molecule type" value="Genomic_DNA"/>
</dbReference>
<evidence type="ECO:0000313" key="3">
    <source>
        <dbReference type="Proteomes" id="UP000029643"/>
    </source>
</evidence>
<name>A0A090WP95_9FLAO</name>
<dbReference type="InterPro" id="IPR051309">
    <property type="entry name" value="ABCF_ATPase"/>
</dbReference>
<dbReference type="PANTHER" id="PTHR42855:SF2">
    <property type="entry name" value="DRUG RESISTANCE ABC TRANSPORTER,ATP-BINDING PROTEIN"/>
    <property type="match status" value="1"/>
</dbReference>
<dbReference type="Proteomes" id="UP000029643">
    <property type="component" value="Unassembled WGS sequence"/>
</dbReference>